<dbReference type="STRING" id="126957.T1IXV3"/>
<evidence type="ECO:0008006" key="5">
    <source>
        <dbReference type="Google" id="ProtNLM"/>
    </source>
</evidence>
<evidence type="ECO:0000256" key="2">
    <source>
        <dbReference type="SAM" id="MobiDB-lite"/>
    </source>
</evidence>
<dbReference type="GO" id="GO:0005634">
    <property type="term" value="C:nucleus"/>
    <property type="evidence" value="ECO:0007669"/>
    <property type="project" value="TreeGrafter"/>
</dbReference>
<evidence type="ECO:0000313" key="4">
    <source>
        <dbReference type="Proteomes" id="UP000014500"/>
    </source>
</evidence>
<feature type="coiled-coil region" evidence="1">
    <location>
        <begin position="44"/>
        <end position="134"/>
    </location>
</feature>
<reference evidence="3" key="2">
    <citation type="submission" date="2015-02" db="UniProtKB">
        <authorList>
            <consortium name="EnsemblMetazoa"/>
        </authorList>
    </citation>
    <scope>IDENTIFICATION</scope>
</reference>
<organism evidence="3 4">
    <name type="scientific">Strigamia maritima</name>
    <name type="common">European centipede</name>
    <name type="synonym">Geophilus maritimus</name>
    <dbReference type="NCBI Taxonomy" id="126957"/>
    <lineage>
        <taxon>Eukaryota</taxon>
        <taxon>Metazoa</taxon>
        <taxon>Ecdysozoa</taxon>
        <taxon>Arthropoda</taxon>
        <taxon>Myriapoda</taxon>
        <taxon>Chilopoda</taxon>
        <taxon>Pleurostigmophora</taxon>
        <taxon>Geophilomorpha</taxon>
        <taxon>Linotaeniidae</taxon>
        <taxon>Strigamia</taxon>
    </lineage>
</organism>
<dbReference type="Pfam" id="PF08524">
    <property type="entry name" value="rRNA_processing"/>
    <property type="match status" value="1"/>
</dbReference>
<dbReference type="EnsemblMetazoa" id="SMAR006048-RA">
    <property type="protein sequence ID" value="SMAR006048-PA"/>
    <property type="gene ID" value="SMAR006048"/>
</dbReference>
<evidence type="ECO:0000313" key="3">
    <source>
        <dbReference type="EnsemblMetazoa" id="SMAR006048-PA"/>
    </source>
</evidence>
<dbReference type="HOGENOM" id="CLU_116442_1_0_1"/>
<dbReference type="InterPro" id="IPR013730">
    <property type="entry name" value="Fyv7/TAP26"/>
</dbReference>
<keyword evidence="1" id="KW-0175">Coiled coil</keyword>
<sequence length="160" mass="19394">MADGKMNAFSRQPSEKHWKNTKFKQGGYNVKAKGFQDKHQRMVIRQYKQTLKEEKKQLQSQSGLIQPEIQAKEIQRLDKKIKMSSRQRAQEIYQRKQDEIKEKREEKARLIKEKEEAKAKYREEKLRKMRILRQRTRKGQPLMKGRIELLLEKIEKQVKQ</sequence>
<dbReference type="PANTHER" id="PTHR15657:SF1">
    <property type="entry name" value="THYROID TRANSCRIPTION FACTOR 1-ASSOCIATED PROTEIN 26"/>
    <property type="match status" value="1"/>
</dbReference>
<dbReference type="EMBL" id="JH431663">
    <property type="status" value="NOT_ANNOTATED_CDS"/>
    <property type="molecule type" value="Genomic_DNA"/>
</dbReference>
<dbReference type="Proteomes" id="UP000014500">
    <property type="component" value="Unassembled WGS sequence"/>
</dbReference>
<protein>
    <recommendedName>
        <fullName evidence="5">Thyroid transcription factor 1-associated protein 26</fullName>
    </recommendedName>
</protein>
<dbReference type="PANTHER" id="PTHR15657">
    <property type="entry name" value="THYROID TRANSCRIPTION FACTOR 1-ASSOCIATED PROTEIN 26"/>
    <property type="match status" value="1"/>
</dbReference>
<accession>T1IXV3</accession>
<proteinExistence type="predicted"/>
<feature type="region of interest" description="Disordered" evidence="2">
    <location>
        <begin position="1"/>
        <end position="34"/>
    </location>
</feature>
<dbReference type="AlphaFoldDB" id="T1IXV3"/>
<dbReference type="OMA" id="YKINQWE"/>
<name>T1IXV3_STRMM</name>
<reference evidence="4" key="1">
    <citation type="submission" date="2011-05" db="EMBL/GenBank/DDBJ databases">
        <authorList>
            <person name="Richards S.R."/>
            <person name="Qu J."/>
            <person name="Jiang H."/>
            <person name="Jhangiani S.N."/>
            <person name="Agravi P."/>
            <person name="Goodspeed R."/>
            <person name="Gross S."/>
            <person name="Mandapat C."/>
            <person name="Jackson L."/>
            <person name="Mathew T."/>
            <person name="Pu L."/>
            <person name="Thornton R."/>
            <person name="Saada N."/>
            <person name="Wilczek-Boney K.B."/>
            <person name="Lee S."/>
            <person name="Kovar C."/>
            <person name="Wu Y."/>
            <person name="Scherer S.E."/>
            <person name="Worley K.C."/>
            <person name="Muzny D.M."/>
            <person name="Gibbs R."/>
        </authorList>
    </citation>
    <scope>NUCLEOTIDE SEQUENCE</scope>
    <source>
        <strain evidence="4">Brora</strain>
    </source>
</reference>
<evidence type="ECO:0000256" key="1">
    <source>
        <dbReference type="SAM" id="Coils"/>
    </source>
</evidence>
<keyword evidence="4" id="KW-1185">Reference proteome</keyword>